<feature type="transmembrane region" description="Helical" evidence="8">
    <location>
        <begin position="7"/>
        <end position="25"/>
    </location>
</feature>
<evidence type="ECO:0000313" key="11">
    <source>
        <dbReference type="Proteomes" id="UP000094801"/>
    </source>
</evidence>
<organism evidence="10 11">
    <name type="scientific">[Candida] arabinofermentans NRRL YB-2248</name>
    <dbReference type="NCBI Taxonomy" id="983967"/>
    <lineage>
        <taxon>Eukaryota</taxon>
        <taxon>Fungi</taxon>
        <taxon>Dikarya</taxon>
        <taxon>Ascomycota</taxon>
        <taxon>Saccharomycotina</taxon>
        <taxon>Pichiomycetes</taxon>
        <taxon>Pichiales</taxon>
        <taxon>Pichiaceae</taxon>
        <taxon>Ogataea</taxon>
        <taxon>Ogataea/Candida clade</taxon>
    </lineage>
</organism>
<feature type="transmembrane region" description="Helical" evidence="8">
    <location>
        <begin position="359"/>
        <end position="384"/>
    </location>
</feature>
<reference evidence="11" key="1">
    <citation type="submission" date="2016-04" db="EMBL/GenBank/DDBJ databases">
        <title>Comparative genomics of biotechnologically important yeasts.</title>
        <authorList>
            <consortium name="DOE Joint Genome Institute"/>
            <person name="Riley R."/>
            <person name="Haridas S."/>
            <person name="Wolfe K.H."/>
            <person name="Lopes M.R."/>
            <person name="Hittinger C.T."/>
            <person name="Goker M."/>
            <person name="Salamov A."/>
            <person name="Wisecaver J."/>
            <person name="Long T.M."/>
            <person name="Aerts A.L."/>
            <person name="Barry K."/>
            <person name="Choi C."/>
            <person name="Clum A."/>
            <person name="Coughlan A.Y."/>
            <person name="Deshpande S."/>
            <person name="Douglass A.P."/>
            <person name="Hanson S.J."/>
            <person name="Klenk H.-P."/>
            <person name="Labutti K."/>
            <person name="Lapidus A."/>
            <person name="Lindquist E."/>
            <person name="Lipzen A."/>
            <person name="Meier-Kolthoff J.P."/>
            <person name="Ohm R.A."/>
            <person name="Otillar R.P."/>
            <person name="Pangilinan J."/>
            <person name="Peng Y."/>
            <person name="Rokas A."/>
            <person name="Rosa C.A."/>
            <person name="Scheuner C."/>
            <person name="Sibirny A.A."/>
            <person name="Slot J.C."/>
            <person name="Stielow J.B."/>
            <person name="Sun H."/>
            <person name="Kurtzman C.P."/>
            <person name="Blackwell M."/>
            <person name="Grigoriev I.V."/>
            <person name="Jeffries T.W."/>
        </authorList>
    </citation>
    <scope>NUCLEOTIDE SEQUENCE [LARGE SCALE GENOMIC DNA]</scope>
    <source>
        <strain evidence="11">NRRL YB-2248</strain>
    </source>
</reference>
<dbReference type="InterPro" id="IPR005829">
    <property type="entry name" value="Sugar_transporter_CS"/>
</dbReference>
<evidence type="ECO:0000256" key="3">
    <source>
        <dbReference type="ARBA" id="ARBA00022448"/>
    </source>
</evidence>
<keyword evidence="6 8" id="KW-0472">Membrane</keyword>
<keyword evidence="3 7" id="KW-0813">Transport</keyword>
<feature type="transmembrane region" description="Helical" evidence="8">
    <location>
        <begin position="170"/>
        <end position="191"/>
    </location>
</feature>
<dbReference type="AlphaFoldDB" id="A0A1E4T0C5"/>
<evidence type="ECO:0000256" key="6">
    <source>
        <dbReference type="ARBA" id="ARBA00023136"/>
    </source>
</evidence>
<dbReference type="OrthoDB" id="6133115at2759"/>
<dbReference type="Proteomes" id="UP000094801">
    <property type="component" value="Unassembled WGS sequence"/>
</dbReference>
<evidence type="ECO:0000256" key="7">
    <source>
        <dbReference type="RuleBase" id="RU003346"/>
    </source>
</evidence>
<feature type="transmembrane region" description="Helical" evidence="8">
    <location>
        <begin position="396"/>
        <end position="414"/>
    </location>
</feature>
<feature type="transmembrane region" description="Helical" evidence="8">
    <location>
        <begin position="426"/>
        <end position="445"/>
    </location>
</feature>
<feature type="transmembrane region" description="Helical" evidence="8">
    <location>
        <begin position="103"/>
        <end position="124"/>
    </location>
</feature>
<keyword evidence="4 8" id="KW-0812">Transmembrane</keyword>
<feature type="transmembrane region" description="Helical" evidence="8">
    <location>
        <begin position="324"/>
        <end position="347"/>
    </location>
</feature>
<evidence type="ECO:0000256" key="5">
    <source>
        <dbReference type="ARBA" id="ARBA00022989"/>
    </source>
</evidence>
<dbReference type="PANTHER" id="PTHR48022">
    <property type="entry name" value="PLASTIDIC GLUCOSE TRANSPORTER 4"/>
    <property type="match status" value="1"/>
</dbReference>
<dbReference type="InterPro" id="IPR003663">
    <property type="entry name" value="Sugar/inositol_transpt"/>
</dbReference>
<dbReference type="EMBL" id="KV453853">
    <property type="protein sequence ID" value="ODV85188.1"/>
    <property type="molecule type" value="Genomic_DNA"/>
</dbReference>
<evidence type="ECO:0000313" key="10">
    <source>
        <dbReference type="EMBL" id="ODV85188.1"/>
    </source>
</evidence>
<dbReference type="Gene3D" id="1.20.1250.20">
    <property type="entry name" value="MFS general substrate transporter like domains"/>
    <property type="match status" value="1"/>
</dbReference>
<protein>
    <recommendedName>
        <fullName evidence="9">Major facilitator superfamily (MFS) profile domain-containing protein</fullName>
    </recommendedName>
</protein>
<proteinExistence type="inferred from homology"/>
<feature type="transmembrane region" description="Helical" evidence="8">
    <location>
        <begin position="79"/>
        <end position="97"/>
    </location>
</feature>
<feature type="transmembrane region" description="Helical" evidence="8">
    <location>
        <begin position="300"/>
        <end position="317"/>
    </location>
</feature>
<dbReference type="InterPro" id="IPR020846">
    <property type="entry name" value="MFS_dom"/>
</dbReference>
<keyword evidence="11" id="KW-1185">Reference proteome</keyword>
<dbReference type="GO" id="GO:0016020">
    <property type="term" value="C:membrane"/>
    <property type="evidence" value="ECO:0007669"/>
    <property type="project" value="UniProtKB-SubCell"/>
</dbReference>
<feature type="transmembrane region" description="Helical" evidence="8">
    <location>
        <begin position="144"/>
        <end position="164"/>
    </location>
</feature>
<dbReference type="InterPro" id="IPR050360">
    <property type="entry name" value="MFS_Sugar_Transporters"/>
</dbReference>
<dbReference type="Pfam" id="PF00083">
    <property type="entry name" value="Sugar_tr"/>
    <property type="match status" value="1"/>
</dbReference>
<feature type="domain" description="Major facilitator superfamily (MFS) profile" evidence="9">
    <location>
        <begin position="12"/>
        <end position="449"/>
    </location>
</feature>
<gene>
    <name evidence="10" type="ORF">CANARDRAFT_187362</name>
</gene>
<evidence type="ECO:0000259" key="9">
    <source>
        <dbReference type="PROSITE" id="PS50850"/>
    </source>
</evidence>
<sequence length="486" mass="53898">MRLEPKVYQFLVCCFAAIGSFTYGYDLSVIAQVVASESFIEKFHPNTNESGAIVSLFTAGAFFGSFFASFLADRWGRRFVIFVASIVFILGGCIQGGCRSLSFLYGGRFVAGLGVGSLTMIIPLYQAEIAAPSIRGAVTALQQFFLGIGALCSSWIGYGCYLGFSDERQFRVPLFLQVAPAIVLASLIFIFPESPRYQIMVGQLDKGIQTIANLHAHGNTEDSFVVVEFDQIVTEVELEKSTRSTWFDIFNTKDRFRRIIICVALQASVQMTGVSAIQYYSPTIFANIGLSTGRTLLYQSINSIIALIAQACCVLTIDFTGRRWTLILCNIGSSIMFMIGAILLAQFPAATNNSRPAQIGFIATTWIYNFIFSWGIGPLSWVIPAESLSLSIRSKGVSLATMTSYAFNTMIGQVTDKAMKDVGWRYYLLFIICSFTNAIFFYCFLPETKGTPLELMDKMWAEVPIFVPSMKTKQTNFLLQLKEEVK</sequence>
<dbReference type="InterPro" id="IPR036259">
    <property type="entry name" value="MFS_trans_sf"/>
</dbReference>
<evidence type="ECO:0000256" key="4">
    <source>
        <dbReference type="ARBA" id="ARBA00022692"/>
    </source>
</evidence>
<dbReference type="PROSITE" id="PS50850">
    <property type="entry name" value="MFS"/>
    <property type="match status" value="1"/>
</dbReference>
<dbReference type="FunFam" id="1.20.1250.20:FF:000090">
    <property type="entry name" value="MFS sugar transporter, putative"/>
    <property type="match status" value="1"/>
</dbReference>
<feature type="transmembrane region" description="Helical" evidence="8">
    <location>
        <begin position="52"/>
        <end position="72"/>
    </location>
</feature>
<dbReference type="InterPro" id="IPR005828">
    <property type="entry name" value="MFS_sugar_transport-like"/>
</dbReference>
<dbReference type="PROSITE" id="PS00217">
    <property type="entry name" value="SUGAR_TRANSPORT_2"/>
    <property type="match status" value="1"/>
</dbReference>
<feature type="transmembrane region" description="Helical" evidence="8">
    <location>
        <begin position="259"/>
        <end position="280"/>
    </location>
</feature>
<dbReference type="STRING" id="983967.A0A1E4T0C5"/>
<dbReference type="NCBIfam" id="TIGR00879">
    <property type="entry name" value="SP"/>
    <property type="match status" value="1"/>
</dbReference>
<feature type="non-terminal residue" evidence="10">
    <location>
        <position position="486"/>
    </location>
</feature>
<dbReference type="PRINTS" id="PR00171">
    <property type="entry name" value="SUGRTRNSPORT"/>
</dbReference>
<dbReference type="SUPFAM" id="SSF103473">
    <property type="entry name" value="MFS general substrate transporter"/>
    <property type="match status" value="1"/>
</dbReference>
<dbReference type="PANTHER" id="PTHR48022:SF37">
    <property type="entry name" value="MAJOR FACILITATOR SUPERFAMILY (MFS) PROFILE DOMAIN-CONTAINING PROTEIN-RELATED"/>
    <property type="match status" value="1"/>
</dbReference>
<evidence type="ECO:0000256" key="1">
    <source>
        <dbReference type="ARBA" id="ARBA00004141"/>
    </source>
</evidence>
<accession>A0A1E4T0C5</accession>
<comment type="subcellular location">
    <subcellularLocation>
        <location evidence="1">Membrane</location>
        <topology evidence="1">Multi-pass membrane protein</topology>
    </subcellularLocation>
</comment>
<keyword evidence="5 8" id="KW-1133">Transmembrane helix</keyword>
<evidence type="ECO:0000256" key="8">
    <source>
        <dbReference type="SAM" id="Phobius"/>
    </source>
</evidence>
<evidence type="ECO:0000256" key="2">
    <source>
        <dbReference type="ARBA" id="ARBA00010992"/>
    </source>
</evidence>
<comment type="similarity">
    <text evidence="2 7">Belongs to the major facilitator superfamily. Sugar transporter (TC 2.A.1.1) family.</text>
</comment>
<name>A0A1E4T0C5_9ASCO</name>
<dbReference type="GO" id="GO:0005351">
    <property type="term" value="F:carbohydrate:proton symporter activity"/>
    <property type="evidence" value="ECO:0007669"/>
    <property type="project" value="TreeGrafter"/>
</dbReference>
<dbReference type="PROSITE" id="PS00216">
    <property type="entry name" value="SUGAR_TRANSPORT_1"/>
    <property type="match status" value="1"/>
</dbReference>